<evidence type="ECO:0000256" key="1">
    <source>
        <dbReference type="SAM" id="MobiDB-lite"/>
    </source>
</evidence>
<dbReference type="RefSeq" id="WP_059434848.1">
    <property type="nucleotide sequence ID" value="NZ_FAVB01000001.1"/>
</dbReference>
<feature type="region of interest" description="Disordered" evidence="1">
    <location>
        <begin position="138"/>
        <end position="171"/>
    </location>
</feature>
<evidence type="ECO:0000313" key="3">
    <source>
        <dbReference type="EMBL" id="CUU68121.1"/>
    </source>
</evidence>
<keyword evidence="4" id="KW-1185">Reference proteome</keyword>
<dbReference type="InterPro" id="IPR048494">
    <property type="entry name" value="Dit-like_N"/>
</dbReference>
<sequence length="171" mass="19240">MATIRQTSDMVAIFNSETFEQVFVKARPVEASIKMSSKVMTHPLEDGSSVSDHQIFDLIGVDISFLLSTDDYVSVFQSIKTAYEKSILFTIQTKTDVYENMLIQQMPRKESANMFNGVGLNISFIEFKKIKATVTRGIGTPRHSKDAKNQNSGKQQGTQKQNSSLLYRITK</sequence>
<feature type="compositionally biased region" description="Polar residues" evidence="1">
    <location>
        <begin position="149"/>
        <end position="165"/>
    </location>
</feature>
<reference evidence="3 4" key="1">
    <citation type="submission" date="2015-11" db="EMBL/GenBank/DDBJ databases">
        <authorList>
            <consortium name="Pathogen Informatics"/>
        </authorList>
    </citation>
    <scope>NUCLEOTIDE SEQUENCE [LARGE SCALE GENOMIC DNA]</scope>
    <source>
        <strain evidence="3 4">006A-0059</strain>
    </source>
</reference>
<gene>
    <name evidence="3" type="ORF">ERS686654_00055</name>
</gene>
<comment type="caution">
    <text evidence="3">The sequence shown here is derived from an EMBL/GenBank/DDBJ whole genome shotgun (WGS) entry which is preliminary data.</text>
</comment>
<protein>
    <recommendedName>
        <fullName evidence="2">Dit-like phage tail protein N-terminal domain-containing protein</fullName>
    </recommendedName>
</protein>
<accession>A0A0S4R353</accession>
<feature type="domain" description="Dit-like phage tail protein N-terminal" evidence="2">
    <location>
        <begin position="31"/>
        <end position="134"/>
    </location>
</feature>
<evidence type="ECO:0000259" key="2">
    <source>
        <dbReference type="Pfam" id="PF21821"/>
    </source>
</evidence>
<evidence type="ECO:0000313" key="4">
    <source>
        <dbReference type="Proteomes" id="UP000052237"/>
    </source>
</evidence>
<proteinExistence type="predicted"/>
<dbReference type="EMBL" id="FAVB01000001">
    <property type="protein sequence ID" value="CUU68121.1"/>
    <property type="molecule type" value="Genomic_DNA"/>
</dbReference>
<dbReference type="Pfam" id="PF21821">
    <property type="entry name" value="Dit_like"/>
    <property type="match status" value="1"/>
</dbReference>
<dbReference type="AlphaFoldDB" id="A0A0S4R353"/>
<dbReference type="Proteomes" id="UP000052237">
    <property type="component" value="Unassembled WGS sequence"/>
</dbReference>
<organism evidence="3 4">
    <name type="scientific">Campylobacter hyointestinalis subsp. hyointestinalis</name>
    <dbReference type="NCBI Taxonomy" id="91352"/>
    <lineage>
        <taxon>Bacteria</taxon>
        <taxon>Pseudomonadati</taxon>
        <taxon>Campylobacterota</taxon>
        <taxon>Epsilonproteobacteria</taxon>
        <taxon>Campylobacterales</taxon>
        <taxon>Campylobacteraceae</taxon>
        <taxon>Campylobacter</taxon>
    </lineage>
</organism>
<name>A0A0S4R353_CAMHY</name>